<dbReference type="PANTHER" id="PTHR33931:SF2">
    <property type="entry name" value="HOLIN-LIKE PROTEIN CIDA"/>
    <property type="match status" value="1"/>
</dbReference>
<comment type="subcellular location">
    <subcellularLocation>
        <location evidence="1">Cell membrane</location>
        <topology evidence="1">Multi-pass membrane protein</topology>
    </subcellularLocation>
</comment>
<keyword evidence="3 6" id="KW-0812">Transmembrane</keyword>
<dbReference type="RefSeq" id="WP_377716481.1">
    <property type="nucleotide sequence ID" value="NZ_JBHSAM010000001.1"/>
</dbReference>
<dbReference type="PANTHER" id="PTHR33931">
    <property type="entry name" value="HOLIN-LIKE PROTEIN CIDA-RELATED"/>
    <property type="match status" value="1"/>
</dbReference>
<dbReference type="EMBL" id="JBHSAM010000001">
    <property type="protein sequence ID" value="MFC4098093.1"/>
    <property type="molecule type" value="Genomic_DNA"/>
</dbReference>
<feature type="transmembrane region" description="Helical" evidence="6">
    <location>
        <begin position="31"/>
        <end position="49"/>
    </location>
</feature>
<comment type="caution">
    <text evidence="7">The sequence shown here is derived from an EMBL/GenBank/DDBJ whole genome shotgun (WGS) entry which is preliminary data.</text>
</comment>
<protein>
    <submittedName>
        <fullName evidence="7">CidA/LrgA family protein</fullName>
    </submittedName>
</protein>
<keyword evidence="5 6" id="KW-0472">Membrane</keyword>
<evidence type="ECO:0000256" key="2">
    <source>
        <dbReference type="ARBA" id="ARBA00022475"/>
    </source>
</evidence>
<evidence type="ECO:0000256" key="1">
    <source>
        <dbReference type="ARBA" id="ARBA00004651"/>
    </source>
</evidence>
<keyword evidence="8" id="KW-1185">Reference proteome</keyword>
<evidence type="ECO:0000256" key="6">
    <source>
        <dbReference type="SAM" id="Phobius"/>
    </source>
</evidence>
<accession>A0ABV8JZK5</accession>
<gene>
    <name evidence="7" type="ORF">ACFOZ8_00290</name>
</gene>
<feature type="transmembrane region" description="Helical" evidence="6">
    <location>
        <begin position="61"/>
        <end position="83"/>
    </location>
</feature>
<evidence type="ECO:0000313" key="8">
    <source>
        <dbReference type="Proteomes" id="UP001595715"/>
    </source>
</evidence>
<name>A0ABV8JZK5_9BACL</name>
<dbReference type="InterPro" id="IPR005538">
    <property type="entry name" value="LrgA/CidA"/>
</dbReference>
<proteinExistence type="predicted"/>
<keyword evidence="4 6" id="KW-1133">Transmembrane helix</keyword>
<sequence length="128" mass="13876">MMRGFAILLGFWLAGEGIVYATEAPLPGQVVGMLLLLIALLRGWVKEAWMKDAADLLFSRMMLFFAPVIAGVMIYMPIIRAHWLPVAGAVLLGTLGVLAATGGAVTAMTAMTSRRRDRARKEDYHVGA</sequence>
<keyword evidence="2" id="KW-1003">Cell membrane</keyword>
<evidence type="ECO:0000256" key="5">
    <source>
        <dbReference type="ARBA" id="ARBA00023136"/>
    </source>
</evidence>
<evidence type="ECO:0000256" key="4">
    <source>
        <dbReference type="ARBA" id="ARBA00022989"/>
    </source>
</evidence>
<dbReference type="Proteomes" id="UP001595715">
    <property type="component" value="Unassembled WGS sequence"/>
</dbReference>
<evidence type="ECO:0000256" key="3">
    <source>
        <dbReference type="ARBA" id="ARBA00022692"/>
    </source>
</evidence>
<evidence type="ECO:0000313" key="7">
    <source>
        <dbReference type="EMBL" id="MFC4098093.1"/>
    </source>
</evidence>
<organism evidence="7 8">
    <name type="scientific">Paenibacillus xanthanilyticus</name>
    <dbReference type="NCBI Taxonomy" id="1783531"/>
    <lineage>
        <taxon>Bacteria</taxon>
        <taxon>Bacillati</taxon>
        <taxon>Bacillota</taxon>
        <taxon>Bacilli</taxon>
        <taxon>Bacillales</taxon>
        <taxon>Paenibacillaceae</taxon>
        <taxon>Paenibacillus</taxon>
    </lineage>
</organism>
<reference evidence="8" key="1">
    <citation type="journal article" date="2019" name="Int. J. Syst. Evol. Microbiol.">
        <title>The Global Catalogue of Microorganisms (GCM) 10K type strain sequencing project: providing services to taxonomists for standard genome sequencing and annotation.</title>
        <authorList>
            <consortium name="The Broad Institute Genomics Platform"/>
            <consortium name="The Broad Institute Genome Sequencing Center for Infectious Disease"/>
            <person name="Wu L."/>
            <person name="Ma J."/>
        </authorList>
    </citation>
    <scope>NUCLEOTIDE SEQUENCE [LARGE SCALE GENOMIC DNA]</scope>
    <source>
        <strain evidence="8">IBRC-M 10987</strain>
    </source>
</reference>
<feature type="transmembrane region" description="Helical" evidence="6">
    <location>
        <begin position="89"/>
        <end position="111"/>
    </location>
</feature>
<dbReference type="Pfam" id="PF03788">
    <property type="entry name" value="LrgA"/>
    <property type="match status" value="1"/>
</dbReference>